<dbReference type="PROSITE" id="PS50931">
    <property type="entry name" value="HTH_LYSR"/>
    <property type="match status" value="1"/>
</dbReference>
<keyword evidence="2" id="KW-0805">Transcription regulation</keyword>
<reference evidence="6 7" key="1">
    <citation type="submission" date="2017-01" db="EMBL/GenBank/DDBJ databases">
        <title>Genome sequencing of Rhodoferax fermentans JCM 7819.</title>
        <authorList>
            <person name="Kim Y.J."/>
            <person name="Farh M.E.-A."/>
            <person name="Yang D.-C."/>
        </authorList>
    </citation>
    <scope>NUCLEOTIDE SEQUENCE [LARGE SCALE GENOMIC DNA]</scope>
    <source>
        <strain evidence="6 7">JCM 7819</strain>
    </source>
</reference>
<dbReference type="InterPro" id="IPR005119">
    <property type="entry name" value="LysR_subst-bd"/>
</dbReference>
<keyword evidence="3" id="KW-0238">DNA-binding</keyword>
<evidence type="ECO:0000256" key="4">
    <source>
        <dbReference type="ARBA" id="ARBA00023163"/>
    </source>
</evidence>
<keyword evidence="4" id="KW-0804">Transcription</keyword>
<evidence type="ECO:0000259" key="5">
    <source>
        <dbReference type="PROSITE" id="PS50931"/>
    </source>
</evidence>
<keyword evidence="7" id="KW-1185">Reference proteome</keyword>
<dbReference type="InterPro" id="IPR000847">
    <property type="entry name" value="LysR_HTH_N"/>
</dbReference>
<dbReference type="SUPFAM" id="SSF53850">
    <property type="entry name" value="Periplasmic binding protein-like II"/>
    <property type="match status" value="1"/>
</dbReference>
<gene>
    <name evidence="6" type="ORF">RF819_19705</name>
</gene>
<evidence type="ECO:0000313" key="6">
    <source>
        <dbReference type="EMBL" id="OOV09315.1"/>
    </source>
</evidence>
<accession>A0A1T1AZA9</accession>
<evidence type="ECO:0000256" key="1">
    <source>
        <dbReference type="ARBA" id="ARBA00009437"/>
    </source>
</evidence>
<dbReference type="Proteomes" id="UP000190750">
    <property type="component" value="Unassembled WGS sequence"/>
</dbReference>
<dbReference type="OrthoDB" id="9785745at2"/>
<dbReference type="Pfam" id="PF03466">
    <property type="entry name" value="LysR_substrate"/>
    <property type="match status" value="1"/>
</dbReference>
<evidence type="ECO:0000256" key="3">
    <source>
        <dbReference type="ARBA" id="ARBA00023125"/>
    </source>
</evidence>
<proteinExistence type="inferred from homology"/>
<feature type="domain" description="HTH lysR-type" evidence="5">
    <location>
        <begin position="4"/>
        <end position="61"/>
    </location>
</feature>
<evidence type="ECO:0000256" key="2">
    <source>
        <dbReference type="ARBA" id="ARBA00023015"/>
    </source>
</evidence>
<organism evidence="6 7">
    <name type="scientific">Rhodoferax fermentans</name>
    <dbReference type="NCBI Taxonomy" id="28066"/>
    <lineage>
        <taxon>Bacteria</taxon>
        <taxon>Pseudomonadati</taxon>
        <taxon>Pseudomonadota</taxon>
        <taxon>Betaproteobacteria</taxon>
        <taxon>Burkholderiales</taxon>
        <taxon>Comamonadaceae</taxon>
        <taxon>Rhodoferax</taxon>
    </lineage>
</organism>
<dbReference type="STRING" id="28066.RF819_19705"/>
<dbReference type="CDD" id="cd08419">
    <property type="entry name" value="PBP2_CbbR_RubisCO_like"/>
    <property type="match status" value="1"/>
</dbReference>
<dbReference type="InterPro" id="IPR036390">
    <property type="entry name" value="WH_DNA-bd_sf"/>
</dbReference>
<dbReference type="PRINTS" id="PR00039">
    <property type="entry name" value="HTHLYSR"/>
</dbReference>
<sequence>MRPYTFKQIQTFMEVARQRSVSKAAERLFVTQPAVSMQIRQLEDAFGLPLVEPQGRNIQLTAAGEAFLTYATNAMSQFKDLEALMAEHVGLKKGRLDLAVVSTSKYFIPMLLVRFNRLHPGIDVQLNIDNRENILGMLSRSEADLVVMGRAPSHIDCEAIPFATNPLGVVAPPEHPLSRRKNLSFKDLAEYSFVVREDGSGTRAAMERLFEEHNTPLNIFMGLPSNETIKQAVMAGMGLSFLSMRTIRHELASGHIALLDVQGLPQINHWYVTHLRHKKLSPAARSFKEFLIEQGGALMDAWS</sequence>
<name>A0A1T1AZA9_RHOFE</name>
<dbReference type="SUPFAM" id="SSF46785">
    <property type="entry name" value="Winged helix' DNA-binding domain"/>
    <property type="match status" value="1"/>
</dbReference>
<comment type="similarity">
    <text evidence="1">Belongs to the LysR transcriptional regulatory family.</text>
</comment>
<dbReference type="AlphaFoldDB" id="A0A1T1AZA9"/>
<dbReference type="EMBL" id="MTJN01000002">
    <property type="protein sequence ID" value="OOV09315.1"/>
    <property type="molecule type" value="Genomic_DNA"/>
</dbReference>
<dbReference type="GO" id="GO:0003700">
    <property type="term" value="F:DNA-binding transcription factor activity"/>
    <property type="evidence" value="ECO:0007669"/>
    <property type="project" value="InterPro"/>
</dbReference>
<dbReference type="Gene3D" id="3.40.190.290">
    <property type="match status" value="1"/>
</dbReference>
<protein>
    <submittedName>
        <fullName evidence="6">LysR family transcriptional regulator</fullName>
    </submittedName>
</protein>
<dbReference type="PANTHER" id="PTHR30126">
    <property type="entry name" value="HTH-TYPE TRANSCRIPTIONAL REGULATOR"/>
    <property type="match status" value="1"/>
</dbReference>
<dbReference type="FunFam" id="1.10.10.10:FF:000001">
    <property type="entry name" value="LysR family transcriptional regulator"/>
    <property type="match status" value="1"/>
</dbReference>
<evidence type="ECO:0000313" key="7">
    <source>
        <dbReference type="Proteomes" id="UP000190750"/>
    </source>
</evidence>
<dbReference type="Gene3D" id="1.10.10.10">
    <property type="entry name" value="Winged helix-like DNA-binding domain superfamily/Winged helix DNA-binding domain"/>
    <property type="match status" value="1"/>
</dbReference>
<dbReference type="GO" id="GO:0000976">
    <property type="term" value="F:transcription cis-regulatory region binding"/>
    <property type="evidence" value="ECO:0007669"/>
    <property type="project" value="TreeGrafter"/>
</dbReference>
<dbReference type="Pfam" id="PF00126">
    <property type="entry name" value="HTH_1"/>
    <property type="match status" value="1"/>
</dbReference>
<dbReference type="PANTHER" id="PTHR30126:SF5">
    <property type="entry name" value="HTH-TYPE TRANSCRIPTIONAL ACTIVATOR CMPR"/>
    <property type="match status" value="1"/>
</dbReference>
<comment type="caution">
    <text evidence="6">The sequence shown here is derived from an EMBL/GenBank/DDBJ whole genome shotgun (WGS) entry which is preliminary data.</text>
</comment>
<dbReference type="InterPro" id="IPR036388">
    <property type="entry name" value="WH-like_DNA-bd_sf"/>
</dbReference>